<dbReference type="InterPro" id="IPR017896">
    <property type="entry name" value="4Fe4S_Fe-S-bd"/>
</dbReference>
<comment type="caution">
    <text evidence="8">The sequence shown here is derived from an EMBL/GenBank/DDBJ whole genome shotgun (WGS) entry which is preliminary data.</text>
</comment>
<gene>
    <name evidence="8" type="ORF">S01H1_13052</name>
</gene>
<dbReference type="PROSITE" id="PS51379">
    <property type="entry name" value="4FE4S_FER_2"/>
    <property type="match status" value="2"/>
</dbReference>
<evidence type="ECO:0000256" key="6">
    <source>
        <dbReference type="ARBA" id="ARBA00023014"/>
    </source>
</evidence>
<proteinExistence type="predicted"/>
<dbReference type="Pfam" id="PF13237">
    <property type="entry name" value="Fer4_10"/>
    <property type="match status" value="1"/>
</dbReference>
<keyword evidence="6" id="KW-0411">Iron-sulfur</keyword>
<evidence type="ECO:0000256" key="5">
    <source>
        <dbReference type="ARBA" id="ARBA00023004"/>
    </source>
</evidence>
<evidence type="ECO:0000313" key="8">
    <source>
        <dbReference type="EMBL" id="GAF72784.1"/>
    </source>
</evidence>
<reference evidence="8" key="1">
    <citation type="journal article" date="2014" name="Front. Microbiol.">
        <title>High frequency of phylogenetically diverse reductive dehalogenase-homologous genes in deep subseafloor sedimentary metagenomes.</title>
        <authorList>
            <person name="Kawai M."/>
            <person name="Futagami T."/>
            <person name="Toyoda A."/>
            <person name="Takaki Y."/>
            <person name="Nishi S."/>
            <person name="Hori S."/>
            <person name="Arai W."/>
            <person name="Tsubouchi T."/>
            <person name="Morono Y."/>
            <person name="Uchiyama I."/>
            <person name="Ito T."/>
            <person name="Fujiyama A."/>
            <person name="Inagaki F."/>
            <person name="Takami H."/>
        </authorList>
    </citation>
    <scope>NUCLEOTIDE SEQUENCE</scope>
    <source>
        <strain evidence="8">Expedition CK06-06</strain>
    </source>
</reference>
<comment type="cofactor">
    <cofactor evidence="1">
        <name>[4Fe-4S] cluster</name>
        <dbReference type="ChEBI" id="CHEBI:49883"/>
    </cofactor>
</comment>
<feature type="domain" description="4Fe-4S ferredoxin-type" evidence="7">
    <location>
        <begin position="32"/>
        <end position="61"/>
    </location>
</feature>
<dbReference type="PANTHER" id="PTHR43724:SF1">
    <property type="entry name" value="PYRUVATE SYNTHASE SUBUNIT PORD"/>
    <property type="match status" value="1"/>
</dbReference>
<dbReference type="PROSITE" id="PS00198">
    <property type="entry name" value="4FE4S_FER_1"/>
    <property type="match status" value="1"/>
</dbReference>
<sequence>MDLRGWKDIPIGGLIVEPGNSDTYETGSWRTYKPIHDAEKCTSCLRCWILCPDSAIIVEDGKVVGIDYNHCKGCGICARECPDKIKKGEFRP</sequence>
<keyword evidence="5" id="KW-0408">Iron</keyword>
<dbReference type="GO" id="GO:0046872">
    <property type="term" value="F:metal ion binding"/>
    <property type="evidence" value="ECO:0007669"/>
    <property type="project" value="UniProtKB-KW"/>
</dbReference>
<protein>
    <recommendedName>
        <fullName evidence="7">4Fe-4S ferredoxin-type domain-containing protein</fullName>
    </recommendedName>
</protein>
<name>X0RVC0_9ZZZZ</name>
<dbReference type="SUPFAM" id="SSF54862">
    <property type="entry name" value="4Fe-4S ferredoxins"/>
    <property type="match status" value="1"/>
</dbReference>
<feature type="domain" description="4Fe-4S ferredoxin-type" evidence="7">
    <location>
        <begin position="62"/>
        <end position="90"/>
    </location>
</feature>
<dbReference type="GO" id="GO:0051539">
    <property type="term" value="F:4 iron, 4 sulfur cluster binding"/>
    <property type="evidence" value="ECO:0007669"/>
    <property type="project" value="UniProtKB-KW"/>
</dbReference>
<dbReference type="Gene3D" id="3.30.70.20">
    <property type="match status" value="1"/>
</dbReference>
<dbReference type="NCBIfam" id="TIGR02179">
    <property type="entry name" value="PorD_KorD"/>
    <property type="match status" value="1"/>
</dbReference>
<evidence type="ECO:0000256" key="4">
    <source>
        <dbReference type="ARBA" id="ARBA00022737"/>
    </source>
</evidence>
<evidence type="ECO:0000256" key="3">
    <source>
        <dbReference type="ARBA" id="ARBA00022723"/>
    </source>
</evidence>
<dbReference type="GO" id="GO:0016625">
    <property type="term" value="F:oxidoreductase activity, acting on the aldehyde or oxo group of donors, iron-sulfur protein as acceptor"/>
    <property type="evidence" value="ECO:0007669"/>
    <property type="project" value="InterPro"/>
</dbReference>
<dbReference type="PANTHER" id="PTHR43724">
    <property type="entry name" value="PYRUVATE SYNTHASE SUBUNIT PORD"/>
    <property type="match status" value="1"/>
</dbReference>
<dbReference type="AlphaFoldDB" id="X0RVC0"/>
<keyword evidence="3" id="KW-0479">Metal-binding</keyword>
<organism evidence="8">
    <name type="scientific">marine sediment metagenome</name>
    <dbReference type="NCBI Taxonomy" id="412755"/>
    <lineage>
        <taxon>unclassified sequences</taxon>
        <taxon>metagenomes</taxon>
        <taxon>ecological metagenomes</taxon>
    </lineage>
</organism>
<keyword evidence="4" id="KW-0677">Repeat</keyword>
<keyword evidence="2" id="KW-0004">4Fe-4S</keyword>
<evidence type="ECO:0000256" key="1">
    <source>
        <dbReference type="ARBA" id="ARBA00001966"/>
    </source>
</evidence>
<dbReference type="InterPro" id="IPR011898">
    <property type="entry name" value="PorD_KorD"/>
</dbReference>
<accession>X0RVC0</accession>
<dbReference type="InterPro" id="IPR017900">
    <property type="entry name" value="4Fe4S_Fe_S_CS"/>
</dbReference>
<evidence type="ECO:0000256" key="2">
    <source>
        <dbReference type="ARBA" id="ARBA00022485"/>
    </source>
</evidence>
<dbReference type="EMBL" id="BARS01006726">
    <property type="protein sequence ID" value="GAF72784.1"/>
    <property type="molecule type" value="Genomic_DNA"/>
</dbReference>
<feature type="non-terminal residue" evidence="8">
    <location>
        <position position="92"/>
    </location>
</feature>
<evidence type="ECO:0000259" key="7">
    <source>
        <dbReference type="PROSITE" id="PS51379"/>
    </source>
</evidence>